<accession>A0A846MWW6</accession>
<protein>
    <recommendedName>
        <fullName evidence="3">T3SS negative regulator,GrlR</fullName>
    </recommendedName>
</protein>
<dbReference type="AlphaFoldDB" id="A0A846MWW6"/>
<gene>
    <name evidence="1" type="ORF">FHS83_000959</name>
</gene>
<name>A0A846MWW6_9PROT</name>
<proteinExistence type="predicted"/>
<evidence type="ECO:0008006" key="3">
    <source>
        <dbReference type="Google" id="ProtNLM"/>
    </source>
</evidence>
<reference evidence="1 2" key="1">
    <citation type="submission" date="2020-03" db="EMBL/GenBank/DDBJ databases">
        <title>Genomic Encyclopedia of Type Strains, Phase IV (KMG-IV): sequencing the most valuable type-strain genomes for metagenomic binning, comparative biology and taxonomic classification.</title>
        <authorList>
            <person name="Goeker M."/>
        </authorList>
    </citation>
    <scope>NUCLEOTIDE SEQUENCE [LARGE SCALE GENOMIC DNA]</scope>
    <source>
        <strain evidence="1 2">DSM 19867</strain>
    </source>
</reference>
<comment type="caution">
    <text evidence="1">The sequence shown here is derived from an EMBL/GenBank/DDBJ whole genome shotgun (WGS) entry which is preliminary data.</text>
</comment>
<dbReference type="EMBL" id="JAASRM010000001">
    <property type="protein sequence ID" value="NIK87641.1"/>
    <property type="molecule type" value="Genomic_DNA"/>
</dbReference>
<evidence type="ECO:0000313" key="2">
    <source>
        <dbReference type="Proteomes" id="UP000570514"/>
    </source>
</evidence>
<dbReference type="InterPro" id="IPR043019">
    <property type="entry name" value="GrlR_sf"/>
</dbReference>
<dbReference type="Proteomes" id="UP000570514">
    <property type="component" value="Unassembled WGS sequence"/>
</dbReference>
<keyword evidence="2" id="KW-1185">Reference proteome</keyword>
<evidence type="ECO:0000313" key="1">
    <source>
        <dbReference type="EMBL" id="NIK87641.1"/>
    </source>
</evidence>
<dbReference type="RefSeq" id="WP_167081436.1">
    <property type="nucleotide sequence ID" value="NZ_BAAADC010000001.1"/>
</dbReference>
<sequence>MQNGVYRVWYRGPNGRSAGILAFRDGDILGCDGSYASVGRYSVEEGQFVGQMTCTRLDSSNHPDAFPDLDAFTLYLDGRPGEDFATLHASVLGIAEFTLICEFAKVSEL</sequence>
<dbReference type="Gene3D" id="2.40.128.380">
    <property type="entry name" value="T3SS negative regulator GrlR"/>
    <property type="match status" value="1"/>
</dbReference>
<organism evidence="1 2">
    <name type="scientific">Rhizomicrobium palustre</name>
    <dbReference type="NCBI Taxonomy" id="189966"/>
    <lineage>
        <taxon>Bacteria</taxon>
        <taxon>Pseudomonadati</taxon>
        <taxon>Pseudomonadota</taxon>
        <taxon>Alphaproteobacteria</taxon>
        <taxon>Micropepsales</taxon>
        <taxon>Micropepsaceae</taxon>
        <taxon>Rhizomicrobium</taxon>
    </lineage>
</organism>